<name>A0A8S3YYF0_9EUPU</name>
<dbReference type="AlphaFoldDB" id="A0A8S3YYF0"/>
<accession>A0A8S3YYF0</accession>
<sequence length="60" mass="6522">QCLPGNDAAGQRCISIPPGKYNRTAAQAVCAGKGPSSGPFQILQAFDADFIRQYRFSRYL</sequence>
<keyword evidence="2" id="KW-1185">Reference proteome</keyword>
<dbReference type="Proteomes" id="UP000678393">
    <property type="component" value="Unassembled WGS sequence"/>
</dbReference>
<evidence type="ECO:0000313" key="1">
    <source>
        <dbReference type="EMBL" id="CAG5121994.1"/>
    </source>
</evidence>
<gene>
    <name evidence="1" type="ORF">CUNI_LOCUS7552</name>
</gene>
<proteinExistence type="predicted"/>
<comment type="caution">
    <text evidence="1">The sequence shown here is derived from an EMBL/GenBank/DDBJ whole genome shotgun (WGS) entry which is preliminary data.</text>
</comment>
<feature type="non-terminal residue" evidence="1">
    <location>
        <position position="60"/>
    </location>
</feature>
<evidence type="ECO:0000313" key="2">
    <source>
        <dbReference type="Proteomes" id="UP000678393"/>
    </source>
</evidence>
<reference evidence="1" key="1">
    <citation type="submission" date="2021-04" db="EMBL/GenBank/DDBJ databases">
        <authorList>
            <consortium name="Molecular Ecology Group"/>
        </authorList>
    </citation>
    <scope>NUCLEOTIDE SEQUENCE</scope>
</reference>
<organism evidence="1 2">
    <name type="scientific">Candidula unifasciata</name>
    <dbReference type="NCBI Taxonomy" id="100452"/>
    <lineage>
        <taxon>Eukaryota</taxon>
        <taxon>Metazoa</taxon>
        <taxon>Spiralia</taxon>
        <taxon>Lophotrochozoa</taxon>
        <taxon>Mollusca</taxon>
        <taxon>Gastropoda</taxon>
        <taxon>Heterobranchia</taxon>
        <taxon>Euthyneura</taxon>
        <taxon>Panpulmonata</taxon>
        <taxon>Eupulmonata</taxon>
        <taxon>Stylommatophora</taxon>
        <taxon>Helicina</taxon>
        <taxon>Helicoidea</taxon>
        <taxon>Geomitridae</taxon>
        <taxon>Candidula</taxon>
    </lineage>
</organism>
<dbReference type="EMBL" id="CAJHNH020001205">
    <property type="protein sequence ID" value="CAG5121994.1"/>
    <property type="molecule type" value="Genomic_DNA"/>
</dbReference>
<protein>
    <submittedName>
        <fullName evidence="1">Uncharacterized protein</fullName>
    </submittedName>
</protein>
<feature type="non-terminal residue" evidence="1">
    <location>
        <position position="1"/>
    </location>
</feature>